<proteinExistence type="predicted"/>
<evidence type="ECO:0000313" key="2">
    <source>
        <dbReference type="EMBL" id="PWB73450.1"/>
    </source>
</evidence>
<accession>A0A855X8A9</accession>
<feature type="chain" id="PRO_5032825957" evidence="1">
    <location>
        <begin position="18"/>
        <end position="629"/>
    </location>
</feature>
<keyword evidence="1" id="KW-0732">Signal</keyword>
<dbReference type="EMBL" id="PQAP01000054">
    <property type="protein sequence ID" value="PWB73450.1"/>
    <property type="molecule type" value="Genomic_DNA"/>
</dbReference>
<reference evidence="2 3" key="1">
    <citation type="journal article" date="2018" name="ISME J.">
        <title>A methanotrophic archaeon couples anaerobic oxidation of methane to Fe(III) reduction.</title>
        <authorList>
            <person name="Cai C."/>
            <person name="Leu A.O."/>
            <person name="Xie G.J."/>
            <person name="Guo J."/>
            <person name="Feng Y."/>
            <person name="Zhao J.X."/>
            <person name="Tyson G.W."/>
            <person name="Yuan Z."/>
            <person name="Hu S."/>
        </authorList>
    </citation>
    <scope>NUCLEOTIDE SEQUENCE [LARGE SCALE GENOMIC DNA]</scope>
    <source>
        <strain evidence="2">FeB_12</strain>
    </source>
</reference>
<sequence>MRSLLFALLLMPALASGQDFSLFDSALAQVGMTLNDVRFDQDEMAGWGGDRYRMTFFTMFHHNPFKFPKYGDLTLAACSSSVTNIVNLVGASARRIDCPVRRGLVSDALEKYTTPKDSLPLSSITNARNFLTGAEYERLRRKIDLIYRIVEDKDFALKSSFDGYNKDGVRRKLFEYFVRDSQVYNDLVEEMADRVDLNRMVGSTEDLAEASRRLADSLEQCAFPSTKYELETRSGLIVVGTKGDDTYEYLVPPLLIIDGGGNDTYKFSGYPADYPASIIVDLAGDDRYISTDTTRAGIGGAILGVSILIDKAGNDRYEGAYLTQGAGIFGSAVLLDYTGDDMYTCKGWSQGCGSFGMGILSDSAGADSLYCLSNSQGFGYTRGTGLLVNFEGDDKYVAEDSYVFAPTQQTKDHNGSLAQGTGFGKRADFIDGHSWAGGVGILCDVKGNDKYSAGLFAQGCAYWFAVGMLLDGSGDDVYNAVWYVQGSGAHFGAAYLDDFAGNDTYTASMNMSQGSGHDFTIGYLNDRAGNDTYNMPTLSGGGGNANGMGLFHDWSGDDVYNTHGRPVLGQSNPTDQGARKYLYVFGIFVDGGGNDTYKEPWAANGKKWIGPKANPANPDPFEIGVGIDR</sequence>
<dbReference type="Proteomes" id="UP000250918">
    <property type="component" value="Unassembled WGS sequence"/>
</dbReference>
<gene>
    <name evidence="2" type="ORF">C3F09_05290</name>
</gene>
<comment type="caution">
    <text evidence="2">The sequence shown here is derived from an EMBL/GenBank/DDBJ whole genome shotgun (WGS) entry which is preliminary data.</text>
</comment>
<dbReference type="AlphaFoldDB" id="A0A855X8A9"/>
<protein>
    <submittedName>
        <fullName evidence="2">Uncharacterized protein</fullName>
    </submittedName>
</protein>
<evidence type="ECO:0000313" key="3">
    <source>
        <dbReference type="Proteomes" id="UP000250918"/>
    </source>
</evidence>
<name>A0A855X8A9_9BACT</name>
<feature type="signal peptide" evidence="1">
    <location>
        <begin position="1"/>
        <end position="17"/>
    </location>
</feature>
<evidence type="ECO:0000256" key="1">
    <source>
        <dbReference type="SAM" id="SignalP"/>
    </source>
</evidence>
<organism evidence="2 3">
    <name type="scientific">candidate division GN15 bacterium</name>
    <dbReference type="NCBI Taxonomy" id="2072418"/>
    <lineage>
        <taxon>Bacteria</taxon>
        <taxon>candidate division GN15</taxon>
    </lineage>
</organism>